<dbReference type="Proteomes" id="UP000827092">
    <property type="component" value="Unassembled WGS sequence"/>
</dbReference>
<gene>
    <name evidence="1" type="ORF">JTE90_024780</name>
</gene>
<accession>A0AAV6U9Z2</accession>
<name>A0AAV6U9Z2_9ARAC</name>
<comment type="caution">
    <text evidence="1">The sequence shown here is derived from an EMBL/GenBank/DDBJ whole genome shotgun (WGS) entry which is preliminary data.</text>
</comment>
<dbReference type="AlphaFoldDB" id="A0AAV6U9Z2"/>
<protein>
    <submittedName>
        <fullName evidence="1">Uncharacterized protein</fullName>
    </submittedName>
</protein>
<reference evidence="1 2" key="1">
    <citation type="journal article" date="2022" name="Nat. Ecol. Evol.">
        <title>A masculinizing supergene underlies an exaggerated male reproductive morph in a spider.</title>
        <authorList>
            <person name="Hendrickx F."/>
            <person name="De Corte Z."/>
            <person name="Sonet G."/>
            <person name="Van Belleghem S.M."/>
            <person name="Kostlbacher S."/>
            <person name="Vangestel C."/>
        </authorList>
    </citation>
    <scope>NUCLEOTIDE SEQUENCE [LARGE SCALE GENOMIC DNA]</scope>
    <source>
        <strain evidence="1">W744_W776</strain>
    </source>
</reference>
<keyword evidence="2" id="KW-1185">Reference proteome</keyword>
<organism evidence="1 2">
    <name type="scientific">Oedothorax gibbosus</name>
    <dbReference type="NCBI Taxonomy" id="931172"/>
    <lineage>
        <taxon>Eukaryota</taxon>
        <taxon>Metazoa</taxon>
        <taxon>Ecdysozoa</taxon>
        <taxon>Arthropoda</taxon>
        <taxon>Chelicerata</taxon>
        <taxon>Arachnida</taxon>
        <taxon>Araneae</taxon>
        <taxon>Araneomorphae</taxon>
        <taxon>Entelegynae</taxon>
        <taxon>Araneoidea</taxon>
        <taxon>Linyphiidae</taxon>
        <taxon>Erigoninae</taxon>
        <taxon>Oedothorax</taxon>
    </lineage>
</organism>
<evidence type="ECO:0000313" key="1">
    <source>
        <dbReference type="EMBL" id="KAG8181034.1"/>
    </source>
</evidence>
<evidence type="ECO:0000313" key="2">
    <source>
        <dbReference type="Proteomes" id="UP000827092"/>
    </source>
</evidence>
<sequence length="126" mass="14356">MDLQFVLNAFACAHYVLSYINKSDRGMSKLMGDRLEQSRKGNLGIKVRLKKLGNSFINAKKKPYTRYLECPSLDVVETNFSSLFDFSKNRTRKIFVPAPENDDKVAEFLEIEEADCLPLLDESGLV</sequence>
<dbReference type="EMBL" id="JAFNEN010000539">
    <property type="protein sequence ID" value="KAG8181034.1"/>
    <property type="molecule type" value="Genomic_DNA"/>
</dbReference>
<proteinExistence type="predicted"/>